<dbReference type="PROSITE" id="PS50104">
    <property type="entry name" value="TIR"/>
    <property type="match status" value="1"/>
</dbReference>
<protein>
    <submittedName>
        <fullName evidence="13">Interleukin-18 receptor 1-like</fullName>
    </submittedName>
</protein>
<feature type="domain" description="Ig-like" evidence="11">
    <location>
        <begin position="46"/>
        <end position="145"/>
    </location>
</feature>
<keyword evidence="9" id="KW-0472">Membrane</keyword>
<keyword evidence="2" id="KW-0732">Signal</keyword>
<evidence type="ECO:0000256" key="9">
    <source>
        <dbReference type="SAM" id="Phobius"/>
    </source>
</evidence>
<dbReference type="InterPro" id="IPR007110">
    <property type="entry name" value="Ig-like_dom"/>
</dbReference>
<dbReference type="PANTHER" id="PTHR11890:SF6">
    <property type="entry name" value="INTERLEUKIN-18 RECEPTOR 1"/>
    <property type="match status" value="1"/>
</dbReference>
<dbReference type="SMART" id="SM00409">
    <property type="entry name" value="IG"/>
    <property type="match status" value="3"/>
</dbReference>
<dbReference type="Proteomes" id="UP000515161">
    <property type="component" value="Unplaced"/>
</dbReference>
<feature type="domain" description="TIR" evidence="10">
    <location>
        <begin position="413"/>
        <end position="559"/>
    </location>
</feature>
<gene>
    <name evidence="13" type="primary">LOC117559403</name>
</gene>
<evidence type="ECO:0000256" key="1">
    <source>
        <dbReference type="ARBA" id="ARBA00009752"/>
    </source>
</evidence>
<dbReference type="InterPro" id="IPR013783">
    <property type="entry name" value="Ig-like_fold"/>
</dbReference>
<keyword evidence="12" id="KW-1185">Reference proteome</keyword>
<dbReference type="InterPro" id="IPR004074">
    <property type="entry name" value="IL-1_rcpt_I/II-typ"/>
</dbReference>
<keyword evidence="7" id="KW-0325">Glycoprotein</keyword>
<evidence type="ECO:0000256" key="7">
    <source>
        <dbReference type="ARBA" id="ARBA00023180"/>
    </source>
</evidence>
<proteinExistence type="inferred from homology"/>
<accession>A0A6P8WWR6</accession>
<dbReference type="GeneID" id="117559403"/>
<keyword evidence="3" id="KW-0677">Repeat</keyword>
<sequence>MIRKHVQFSRTAGGYSLSRAGFITRLLSVCCAALQGITMEKVLVLPLFLLLSALTGVCVRSPKEMYVEAGEMVALNCSLNGEDNHCDAELIWTSPPSQEMDQTPNMSSAEQRHRDLLVHGRSLVILNATANHQGNYSCSLGNTSSQLWFRLRVCTKQSRGCEQRSRYPHPCHSQEACQLNCPDVNTPAVTLNITSNGVISWYKEGESMPKASYFSSVEEKDHGVYTCTRSYLYYGKIYNMTFTVVLDIQPKERLRLPPVIISPKSGVIHVNLGSPKVIDCKALMDSEFDEVFWFSTDSFVETNSSFPVFYNYTKEINGEEIKMTASLVFKKVSDEDLLKNYTCKLQTVAGPSTSVTISLFQKPRPSYVPLALGIVSIVLVTVLTVVIYVKFKITITLLLRDTLGCHGSTSDEKSYDAFLMCYKSDTDAGLNEDDRMCLESVLEERLGYSLCLYDRDVLPGKAVAEAVLDCIEESRTVLLVPSSPDTGPGSSLLSAIHAALVERHTRLVFIKTEKTEVLKSGSFPEALQILSEAGACVTWKGMRSMPPSSPFWKQLRYHLPAPQHASKTRLLPQTSQDVPSNV</sequence>
<evidence type="ECO:0000259" key="10">
    <source>
        <dbReference type="PROSITE" id="PS50104"/>
    </source>
</evidence>
<dbReference type="InterPro" id="IPR015621">
    <property type="entry name" value="IL-1_rcpt_fam"/>
</dbReference>
<dbReference type="PRINTS" id="PR01536">
    <property type="entry name" value="INTRLKN1R12F"/>
</dbReference>
<dbReference type="SUPFAM" id="SSF52200">
    <property type="entry name" value="Toll/Interleukin receptor TIR domain"/>
    <property type="match status" value="1"/>
</dbReference>
<dbReference type="KEGG" id="gacu:117559403"/>
<feature type="domain" description="Ig-like" evidence="11">
    <location>
        <begin position="173"/>
        <end position="243"/>
    </location>
</feature>
<dbReference type="PANTHER" id="PTHR11890">
    <property type="entry name" value="INTERLEUKIN-1 RECEPTOR FAMILY MEMBER"/>
    <property type="match status" value="1"/>
</dbReference>
<comment type="similarity">
    <text evidence="1">Belongs to the interleukin-1 receptor family.</text>
</comment>
<evidence type="ECO:0000313" key="13">
    <source>
        <dbReference type="RefSeq" id="XP_034092052.1"/>
    </source>
</evidence>
<feature type="transmembrane region" description="Helical" evidence="9">
    <location>
        <begin position="367"/>
        <end position="389"/>
    </location>
</feature>
<name>A0A6P8WWR6_GYMAC</name>
<evidence type="ECO:0000256" key="6">
    <source>
        <dbReference type="ARBA" id="ARBA00023157"/>
    </source>
</evidence>
<dbReference type="SMART" id="SM00255">
    <property type="entry name" value="TIR"/>
    <property type="match status" value="1"/>
</dbReference>
<keyword evidence="5" id="KW-0520">NAD</keyword>
<dbReference type="Gene3D" id="3.40.50.10140">
    <property type="entry name" value="Toll/interleukin-1 receptor homology (TIR) domain"/>
    <property type="match status" value="1"/>
</dbReference>
<dbReference type="GO" id="GO:0016787">
    <property type="term" value="F:hydrolase activity"/>
    <property type="evidence" value="ECO:0007669"/>
    <property type="project" value="UniProtKB-KW"/>
</dbReference>
<evidence type="ECO:0000259" key="11">
    <source>
        <dbReference type="PROSITE" id="PS50835"/>
    </source>
</evidence>
<dbReference type="Gene3D" id="2.60.40.10">
    <property type="entry name" value="Immunoglobulins"/>
    <property type="match status" value="3"/>
</dbReference>
<dbReference type="OrthoDB" id="9940746at2759"/>
<dbReference type="InterPro" id="IPR035897">
    <property type="entry name" value="Toll_tir_struct_dom_sf"/>
</dbReference>
<dbReference type="AlphaFoldDB" id="A0A6P8WWR6"/>
<organism evidence="12 13">
    <name type="scientific">Gymnodraco acuticeps</name>
    <name type="common">Antarctic dragonfish</name>
    <dbReference type="NCBI Taxonomy" id="8218"/>
    <lineage>
        <taxon>Eukaryota</taxon>
        <taxon>Metazoa</taxon>
        <taxon>Chordata</taxon>
        <taxon>Craniata</taxon>
        <taxon>Vertebrata</taxon>
        <taxon>Euteleostomi</taxon>
        <taxon>Actinopterygii</taxon>
        <taxon>Neopterygii</taxon>
        <taxon>Teleostei</taxon>
        <taxon>Neoteleostei</taxon>
        <taxon>Acanthomorphata</taxon>
        <taxon>Eupercaria</taxon>
        <taxon>Perciformes</taxon>
        <taxon>Notothenioidei</taxon>
        <taxon>Bathydraconidae</taxon>
        <taxon>Gymnodraco</taxon>
    </lineage>
</organism>
<evidence type="ECO:0000256" key="2">
    <source>
        <dbReference type="ARBA" id="ARBA00022729"/>
    </source>
</evidence>
<dbReference type="Pfam" id="PF01582">
    <property type="entry name" value="TIR"/>
    <property type="match status" value="1"/>
</dbReference>
<feature type="domain" description="Ig-like" evidence="11">
    <location>
        <begin position="257"/>
        <end position="358"/>
    </location>
</feature>
<evidence type="ECO:0000256" key="5">
    <source>
        <dbReference type="ARBA" id="ARBA00023027"/>
    </source>
</evidence>
<reference evidence="13" key="1">
    <citation type="submission" date="2025-08" db="UniProtKB">
        <authorList>
            <consortium name="RefSeq"/>
        </authorList>
    </citation>
    <scope>IDENTIFICATION</scope>
</reference>
<dbReference type="InterPro" id="IPR036179">
    <property type="entry name" value="Ig-like_dom_sf"/>
</dbReference>
<dbReference type="GO" id="GO:0004908">
    <property type="term" value="F:interleukin-1 receptor activity"/>
    <property type="evidence" value="ECO:0007669"/>
    <property type="project" value="InterPro"/>
</dbReference>
<keyword evidence="8" id="KW-0393">Immunoglobulin domain</keyword>
<dbReference type="InParanoid" id="A0A6P8WWR6"/>
<feature type="transmembrane region" description="Helical" evidence="9">
    <location>
        <begin position="43"/>
        <end position="59"/>
    </location>
</feature>
<evidence type="ECO:0000256" key="4">
    <source>
        <dbReference type="ARBA" id="ARBA00022801"/>
    </source>
</evidence>
<feature type="transmembrane region" description="Helical" evidence="9">
    <location>
        <begin position="20"/>
        <end position="37"/>
    </location>
</feature>
<keyword evidence="6" id="KW-1015">Disulfide bond</keyword>
<dbReference type="PROSITE" id="PS50835">
    <property type="entry name" value="IG_LIKE"/>
    <property type="match status" value="3"/>
</dbReference>
<keyword evidence="4" id="KW-0378">Hydrolase</keyword>
<dbReference type="SUPFAM" id="SSF48726">
    <property type="entry name" value="Immunoglobulin"/>
    <property type="match status" value="2"/>
</dbReference>
<dbReference type="PRINTS" id="PR01537">
    <property type="entry name" value="INTRLKN1R1F"/>
</dbReference>
<evidence type="ECO:0000313" key="12">
    <source>
        <dbReference type="Proteomes" id="UP000515161"/>
    </source>
</evidence>
<evidence type="ECO:0000256" key="8">
    <source>
        <dbReference type="ARBA" id="ARBA00023319"/>
    </source>
</evidence>
<dbReference type="InterPro" id="IPR003599">
    <property type="entry name" value="Ig_sub"/>
</dbReference>
<keyword evidence="9" id="KW-0812">Transmembrane</keyword>
<dbReference type="InterPro" id="IPR000157">
    <property type="entry name" value="TIR_dom"/>
</dbReference>
<evidence type="ECO:0000256" key="3">
    <source>
        <dbReference type="ARBA" id="ARBA00022737"/>
    </source>
</evidence>
<dbReference type="RefSeq" id="XP_034092052.1">
    <property type="nucleotide sequence ID" value="XM_034236161.1"/>
</dbReference>
<keyword evidence="9" id="KW-1133">Transmembrane helix</keyword>